<proteinExistence type="inferred from homology"/>
<evidence type="ECO:0000256" key="2">
    <source>
        <dbReference type="ARBA" id="ARBA00007635"/>
    </source>
</evidence>
<reference evidence="8 9" key="1">
    <citation type="journal article" date="2023" name="G3 (Bethesda)">
        <title>A chromosome-length genome assembly and annotation of blackberry (Rubus argutus, cv. 'Hillquist').</title>
        <authorList>
            <person name="Bruna T."/>
            <person name="Aryal R."/>
            <person name="Dudchenko O."/>
            <person name="Sargent D.J."/>
            <person name="Mead D."/>
            <person name="Buti M."/>
            <person name="Cavallini A."/>
            <person name="Hytonen T."/>
            <person name="Andres J."/>
            <person name="Pham M."/>
            <person name="Weisz D."/>
            <person name="Mascagni F."/>
            <person name="Usai G."/>
            <person name="Natali L."/>
            <person name="Bassil N."/>
            <person name="Fernandez G.E."/>
            <person name="Lomsadze A."/>
            <person name="Armour M."/>
            <person name="Olukolu B."/>
            <person name="Poorten T."/>
            <person name="Britton C."/>
            <person name="Davik J."/>
            <person name="Ashrafi H."/>
            <person name="Aiden E.L."/>
            <person name="Borodovsky M."/>
            <person name="Worthington M."/>
        </authorList>
    </citation>
    <scope>NUCLEOTIDE SEQUENCE [LARGE SCALE GENOMIC DNA]</scope>
    <source>
        <strain evidence="8">PI 553951</strain>
    </source>
</reference>
<evidence type="ECO:0000256" key="3">
    <source>
        <dbReference type="ARBA" id="ARBA00022692"/>
    </source>
</evidence>
<dbReference type="PANTHER" id="PTHR31218">
    <property type="entry name" value="WAT1-RELATED PROTEIN"/>
    <property type="match status" value="1"/>
</dbReference>
<protein>
    <recommendedName>
        <fullName evidence="6">WAT1-related protein</fullName>
    </recommendedName>
</protein>
<evidence type="ECO:0000256" key="5">
    <source>
        <dbReference type="ARBA" id="ARBA00023136"/>
    </source>
</evidence>
<feature type="transmembrane region" description="Helical" evidence="6">
    <location>
        <begin position="18"/>
        <end position="35"/>
    </location>
</feature>
<feature type="transmembrane region" description="Helical" evidence="6">
    <location>
        <begin position="47"/>
        <end position="67"/>
    </location>
</feature>
<gene>
    <name evidence="8" type="ORF">M0R45_010656</name>
</gene>
<feature type="transmembrane region" description="Helical" evidence="6">
    <location>
        <begin position="182"/>
        <end position="203"/>
    </location>
</feature>
<evidence type="ECO:0000313" key="8">
    <source>
        <dbReference type="EMBL" id="KAK9945126.1"/>
    </source>
</evidence>
<evidence type="ECO:0000259" key="7">
    <source>
        <dbReference type="Pfam" id="PF00892"/>
    </source>
</evidence>
<evidence type="ECO:0000313" key="9">
    <source>
        <dbReference type="Proteomes" id="UP001457282"/>
    </source>
</evidence>
<organism evidence="8 9">
    <name type="scientific">Rubus argutus</name>
    <name type="common">Southern blackberry</name>
    <dbReference type="NCBI Taxonomy" id="59490"/>
    <lineage>
        <taxon>Eukaryota</taxon>
        <taxon>Viridiplantae</taxon>
        <taxon>Streptophyta</taxon>
        <taxon>Embryophyta</taxon>
        <taxon>Tracheophyta</taxon>
        <taxon>Spermatophyta</taxon>
        <taxon>Magnoliopsida</taxon>
        <taxon>eudicotyledons</taxon>
        <taxon>Gunneridae</taxon>
        <taxon>Pentapetalae</taxon>
        <taxon>rosids</taxon>
        <taxon>fabids</taxon>
        <taxon>Rosales</taxon>
        <taxon>Rosaceae</taxon>
        <taxon>Rosoideae</taxon>
        <taxon>Rosoideae incertae sedis</taxon>
        <taxon>Rubus</taxon>
    </lineage>
</organism>
<keyword evidence="4 6" id="KW-1133">Transmembrane helix</keyword>
<evidence type="ECO:0000256" key="6">
    <source>
        <dbReference type="RuleBase" id="RU363077"/>
    </source>
</evidence>
<keyword evidence="9" id="KW-1185">Reference proteome</keyword>
<dbReference type="Pfam" id="PF00892">
    <property type="entry name" value="EamA"/>
    <property type="match status" value="2"/>
</dbReference>
<name>A0AAW1Y8M9_RUBAR</name>
<dbReference type="Proteomes" id="UP001457282">
    <property type="component" value="Unassembled WGS sequence"/>
</dbReference>
<dbReference type="InterPro" id="IPR000620">
    <property type="entry name" value="EamA_dom"/>
</dbReference>
<feature type="domain" description="EamA" evidence="7">
    <location>
        <begin position="185"/>
        <end position="308"/>
    </location>
</feature>
<comment type="similarity">
    <text evidence="2 6">Belongs to the drug/metabolite transporter (DMT) superfamily. Plant drug/metabolite exporter (P-DME) (TC 2.A.7.4) family.</text>
</comment>
<feature type="transmembrane region" description="Helical" evidence="6">
    <location>
        <begin position="215"/>
        <end position="236"/>
    </location>
</feature>
<evidence type="ECO:0000256" key="4">
    <source>
        <dbReference type="ARBA" id="ARBA00022989"/>
    </source>
</evidence>
<sequence>MALVVSTYMNTYWRFKPHLLMVLAQICYAFLYFITDASFNHGMNPHVFVTYRHIVGGVVMFPFAYFLERRARPKLTLALFMEIFFLSLLGVSLTLNMYFASLKYTSSSFVTSIANTIPSLTFVMAVILRLEALDVRNPRGIAKILGTLISLAGVITMTFYRGPAIQSFLGSSKHTTNSVHKSWTKGSILIIASCITWSIWYIMQGITLKKYPAQLSLTTWINFLGAAQSAVFTIIIQHKQAAWRITYMNDLWSIIYAGVVCSGIIIFVQLWCTKQKGPVFVTMFGPLATALVAILAYFILGEKLYYWQNTGSGHYHYRSVLGLMGQR</sequence>
<dbReference type="InterPro" id="IPR037185">
    <property type="entry name" value="EmrE-like"/>
</dbReference>
<feature type="transmembrane region" description="Helical" evidence="6">
    <location>
        <begin position="106"/>
        <end position="128"/>
    </location>
</feature>
<dbReference type="EMBL" id="JBEDUW010000002">
    <property type="protein sequence ID" value="KAK9945126.1"/>
    <property type="molecule type" value="Genomic_DNA"/>
</dbReference>
<feature type="transmembrane region" description="Helical" evidence="6">
    <location>
        <begin position="279"/>
        <end position="300"/>
    </location>
</feature>
<dbReference type="InterPro" id="IPR030184">
    <property type="entry name" value="WAT1-related"/>
</dbReference>
<feature type="transmembrane region" description="Helical" evidence="6">
    <location>
        <begin position="79"/>
        <end position="100"/>
    </location>
</feature>
<dbReference type="GO" id="GO:0016020">
    <property type="term" value="C:membrane"/>
    <property type="evidence" value="ECO:0007669"/>
    <property type="project" value="UniProtKB-SubCell"/>
</dbReference>
<dbReference type="GO" id="GO:0022857">
    <property type="term" value="F:transmembrane transporter activity"/>
    <property type="evidence" value="ECO:0007669"/>
    <property type="project" value="InterPro"/>
</dbReference>
<evidence type="ECO:0000256" key="1">
    <source>
        <dbReference type="ARBA" id="ARBA00004141"/>
    </source>
</evidence>
<feature type="transmembrane region" description="Helical" evidence="6">
    <location>
        <begin position="140"/>
        <end position="162"/>
    </location>
</feature>
<feature type="domain" description="EamA" evidence="7">
    <location>
        <begin position="18"/>
        <end position="157"/>
    </location>
</feature>
<accession>A0AAW1Y8M9</accession>
<dbReference type="SUPFAM" id="SSF103481">
    <property type="entry name" value="Multidrug resistance efflux transporter EmrE"/>
    <property type="match status" value="2"/>
</dbReference>
<keyword evidence="5 6" id="KW-0472">Membrane</keyword>
<comment type="caution">
    <text evidence="8">The sequence shown here is derived from an EMBL/GenBank/DDBJ whole genome shotgun (WGS) entry which is preliminary data.</text>
</comment>
<keyword evidence="3 6" id="KW-0812">Transmembrane</keyword>
<dbReference type="AlphaFoldDB" id="A0AAW1Y8M9"/>
<comment type="subcellular location">
    <subcellularLocation>
        <location evidence="1 6">Membrane</location>
        <topology evidence="1 6">Multi-pass membrane protein</topology>
    </subcellularLocation>
</comment>
<feature type="transmembrane region" description="Helical" evidence="6">
    <location>
        <begin position="251"/>
        <end position="272"/>
    </location>
</feature>